<dbReference type="GO" id="GO:0000448">
    <property type="term" value="P:cleavage in ITS2 between 5.8S rRNA and LSU-rRNA of tricistronic rRNA transcript (SSU-rRNA, 5.8S rRNA, LSU-rRNA)"/>
    <property type="evidence" value="ECO:0007669"/>
    <property type="project" value="TreeGrafter"/>
</dbReference>
<dbReference type="Pfam" id="PF25467">
    <property type="entry name" value="NOL9_C"/>
    <property type="match status" value="1"/>
</dbReference>
<dbReference type="InterPro" id="IPR057573">
    <property type="entry name" value="NOL9_N"/>
</dbReference>
<dbReference type="InterPro" id="IPR027417">
    <property type="entry name" value="P-loop_NTPase"/>
</dbReference>
<dbReference type="GO" id="GO:0051731">
    <property type="term" value="F:polynucleotide 5'-hydroxyl-kinase activity"/>
    <property type="evidence" value="ECO:0007669"/>
    <property type="project" value="InterPro"/>
</dbReference>
<feature type="compositionally biased region" description="Basic and acidic residues" evidence="10">
    <location>
        <begin position="30"/>
        <end position="40"/>
    </location>
</feature>
<dbReference type="PANTHER" id="PTHR12755">
    <property type="entry name" value="CLEAVAGE/POLYADENYLATION FACTOR IA SUBUNIT CLP1P"/>
    <property type="match status" value="1"/>
</dbReference>
<dbReference type="OrthoDB" id="2405412at2759"/>
<evidence type="ECO:0000313" key="14">
    <source>
        <dbReference type="EMBL" id="CAG9799452.1"/>
    </source>
</evidence>
<feature type="compositionally biased region" description="Acidic residues" evidence="10">
    <location>
        <begin position="128"/>
        <end position="160"/>
    </location>
</feature>
<feature type="domain" description="Clp1 P-loop" evidence="11">
    <location>
        <begin position="493"/>
        <end position="633"/>
    </location>
</feature>
<dbReference type="PANTHER" id="PTHR12755:SF3">
    <property type="entry name" value="POLYNUCLEOTIDE 5'-HYDROXYL-KINASE NOL9"/>
    <property type="match status" value="1"/>
</dbReference>
<evidence type="ECO:0000256" key="8">
    <source>
        <dbReference type="ARBA" id="ARBA00023242"/>
    </source>
</evidence>
<evidence type="ECO:0000259" key="13">
    <source>
        <dbReference type="Pfam" id="PF25467"/>
    </source>
</evidence>
<dbReference type="EMBL" id="OU895877">
    <property type="protein sequence ID" value="CAG9799452.1"/>
    <property type="molecule type" value="Genomic_DNA"/>
</dbReference>
<evidence type="ECO:0000256" key="2">
    <source>
        <dbReference type="ARBA" id="ARBA00011003"/>
    </source>
</evidence>
<dbReference type="GO" id="GO:0005524">
    <property type="term" value="F:ATP binding"/>
    <property type="evidence" value="ECO:0007669"/>
    <property type="project" value="UniProtKB-KW"/>
</dbReference>
<evidence type="ECO:0000256" key="3">
    <source>
        <dbReference type="ARBA" id="ARBA00022552"/>
    </source>
</evidence>
<evidence type="ECO:0000259" key="11">
    <source>
        <dbReference type="Pfam" id="PF16575"/>
    </source>
</evidence>
<feature type="domain" description="NOL9 C-terminal" evidence="13">
    <location>
        <begin position="718"/>
        <end position="818"/>
    </location>
</feature>
<keyword evidence="8" id="KW-0539">Nucleus</keyword>
<dbReference type="Pfam" id="PF16575">
    <property type="entry name" value="CLP1_P"/>
    <property type="match status" value="1"/>
</dbReference>
<keyword evidence="7" id="KW-0067">ATP-binding</keyword>
<reference evidence="14" key="2">
    <citation type="submission" date="2022-10" db="EMBL/GenBank/DDBJ databases">
        <authorList>
            <consortium name="ENA_rothamsted_submissions"/>
            <consortium name="culmorum"/>
            <person name="King R."/>
        </authorList>
    </citation>
    <scope>NUCLEOTIDE SEQUENCE</scope>
</reference>
<keyword evidence="6" id="KW-0418">Kinase</keyword>
<evidence type="ECO:0000256" key="5">
    <source>
        <dbReference type="ARBA" id="ARBA00022741"/>
    </source>
</evidence>
<name>A0A9N9RMA8_9DIPT</name>
<evidence type="ECO:0000256" key="7">
    <source>
        <dbReference type="ARBA" id="ARBA00022840"/>
    </source>
</evidence>
<dbReference type="Proteomes" id="UP001153620">
    <property type="component" value="Chromosome 1"/>
</dbReference>
<comment type="subcellular location">
    <subcellularLocation>
        <location evidence="1">Nucleus</location>
        <location evidence="1">Nucleolus</location>
    </subcellularLocation>
</comment>
<keyword evidence="5" id="KW-0547">Nucleotide-binding</keyword>
<keyword evidence="15" id="KW-1185">Reference proteome</keyword>
<evidence type="ECO:0000256" key="4">
    <source>
        <dbReference type="ARBA" id="ARBA00022679"/>
    </source>
</evidence>
<feature type="compositionally biased region" description="Acidic residues" evidence="10">
    <location>
        <begin position="174"/>
        <end position="202"/>
    </location>
</feature>
<feature type="compositionally biased region" description="Basic and acidic residues" evidence="10">
    <location>
        <begin position="91"/>
        <end position="104"/>
    </location>
</feature>
<keyword evidence="3" id="KW-0698">rRNA processing</keyword>
<comment type="similarity">
    <text evidence="2">Belongs to the Clp1 family. NOL9/GRC3 subfamily.</text>
</comment>
<dbReference type="InterPro" id="IPR045116">
    <property type="entry name" value="Clp1/Grc3"/>
</dbReference>
<organism evidence="14 15">
    <name type="scientific">Chironomus riparius</name>
    <dbReference type="NCBI Taxonomy" id="315576"/>
    <lineage>
        <taxon>Eukaryota</taxon>
        <taxon>Metazoa</taxon>
        <taxon>Ecdysozoa</taxon>
        <taxon>Arthropoda</taxon>
        <taxon>Hexapoda</taxon>
        <taxon>Insecta</taxon>
        <taxon>Pterygota</taxon>
        <taxon>Neoptera</taxon>
        <taxon>Endopterygota</taxon>
        <taxon>Diptera</taxon>
        <taxon>Nematocera</taxon>
        <taxon>Chironomoidea</taxon>
        <taxon>Chironomidae</taxon>
        <taxon>Chironominae</taxon>
        <taxon>Chironomus</taxon>
    </lineage>
</organism>
<feature type="compositionally biased region" description="Polar residues" evidence="10">
    <location>
        <begin position="105"/>
        <end position="122"/>
    </location>
</feature>
<dbReference type="Pfam" id="PF24419">
    <property type="entry name" value="Cupin_NOL9"/>
    <property type="match status" value="1"/>
</dbReference>
<feature type="region of interest" description="Disordered" evidence="10">
    <location>
        <begin position="1"/>
        <end position="204"/>
    </location>
</feature>
<proteinExistence type="inferred from homology"/>
<evidence type="ECO:0000256" key="6">
    <source>
        <dbReference type="ARBA" id="ARBA00022777"/>
    </source>
</evidence>
<dbReference type="InterPro" id="IPR032319">
    <property type="entry name" value="CLP1_P"/>
</dbReference>
<dbReference type="AlphaFoldDB" id="A0A9N9RMA8"/>
<dbReference type="Gene3D" id="3.40.50.300">
    <property type="entry name" value="P-loop containing nucleotide triphosphate hydrolases"/>
    <property type="match status" value="1"/>
</dbReference>
<sequence>MPKISSDTVLNSLKAKPQKRKKSPCSTREPVSKKTKQESESEKEEDYTDRFKFVLAPKNRSATPQSSTSSDEESSKAETPPKRKKKTKKASKLDENKNSKKTFDSSRNLNGNQKKTNGTSKQIAKYDYEEESETDDSYLTEDLESFSGEEEENCDAEWSTDTDYTSHSFHESDCESIESDSSTNEENDCDYFGDESTDDEDYAPPIEDKYVRKGEAVMYDAKGLNLAFGDSTESQIMDLNDVSAAVIDEDEAPQLVPINPDDIAVETHKSDESGQNITPTISATEDTLKNLSLNDDDETVESSQLLQRASFYNCSDNHGVIVKLNRTIHFHGILVIKPLVNSIQVNGFTLYTNESLKATSISRTDYFLNLTPIIDENQNINRNELHEELKNHLQTVTDADEILNNLNPQKDVLLHLQLGLPDSKVKMLQTYLYDPILPHKNMILKNSVCPTSELQLATKFFVSDENRKLGAFKINFDWDHVDVKSNTRLMIIGGKNVGKSAMCQYLINKNISKYPKMLLIDLDIGQPIYAPSQTLSATLITEPLIGAGYLNNATIEKCILFGDKSMMISPFKYSERVLKLMEFCNANENYKNIPWIINTMGYHKGFGMQLMCLLLRIIQPSEIVQIQHSNMRFNFRSIMKESFVNNFTFTFFNESYLQRFPREVKYTTHVLDSIVNNSAQQGNNDGKEWTSNATEKRKISMIAQLSKLMKGGQTYLNDVVPFGTSLDNIRLIVMEEEYEQHDNGVNLDLFNGNLVYLCHCENNQTLDLNSILECYGVGIVRAIDKVHNYIYILLPQQDNSENLQAMINVLAIGNIPLPPEMLLKQNFGVNGTIPHVTFVKDQSMSKKKYINKRNIKDCF</sequence>
<accession>A0A9N9RMA8</accession>
<evidence type="ECO:0000313" key="15">
    <source>
        <dbReference type="Proteomes" id="UP001153620"/>
    </source>
</evidence>
<protein>
    <recommendedName>
        <fullName evidence="9">Polynucleotide 5'-hydroxyl-kinase NOL9</fullName>
    </recommendedName>
</protein>
<feature type="domain" description="NOL9 N-terminal" evidence="12">
    <location>
        <begin position="310"/>
        <end position="460"/>
    </location>
</feature>
<keyword evidence="4" id="KW-0808">Transferase</keyword>
<reference evidence="14" key="1">
    <citation type="submission" date="2022-01" db="EMBL/GenBank/DDBJ databases">
        <authorList>
            <person name="King R."/>
        </authorList>
    </citation>
    <scope>NUCLEOTIDE SEQUENCE</scope>
</reference>
<evidence type="ECO:0000259" key="12">
    <source>
        <dbReference type="Pfam" id="PF24419"/>
    </source>
</evidence>
<gene>
    <name evidence="14" type="ORF">CHIRRI_LOCUS2419</name>
</gene>
<evidence type="ECO:0000256" key="1">
    <source>
        <dbReference type="ARBA" id="ARBA00004604"/>
    </source>
</evidence>
<dbReference type="InterPro" id="IPR057570">
    <property type="entry name" value="NOL9_C"/>
</dbReference>
<dbReference type="GO" id="GO:0005730">
    <property type="term" value="C:nucleolus"/>
    <property type="evidence" value="ECO:0007669"/>
    <property type="project" value="UniProtKB-SubCell"/>
</dbReference>
<evidence type="ECO:0000256" key="10">
    <source>
        <dbReference type="SAM" id="MobiDB-lite"/>
    </source>
</evidence>
<evidence type="ECO:0000256" key="9">
    <source>
        <dbReference type="ARBA" id="ARBA00071212"/>
    </source>
</evidence>
<feature type="compositionally biased region" description="Polar residues" evidence="10">
    <location>
        <begin position="1"/>
        <end position="11"/>
    </location>
</feature>